<evidence type="ECO:0000256" key="1">
    <source>
        <dbReference type="ARBA" id="ARBA00002613"/>
    </source>
</evidence>
<dbReference type="HAMAP" id="MF_00094">
    <property type="entry name" value="Rel_fac_2"/>
    <property type="match status" value="1"/>
</dbReference>
<dbReference type="InterPro" id="IPR004374">
    <property type="entry name" value="PrfB"/>
</dbReference>
<accession>A0A9D1AEY3</accession>
<evidence type="ECO:0000256" key="6">
    <source>
        <dbReference type="HAMAP-Rule" id="MF_00094"/>
    </source>
</evidence>
<dbReference type="Gene3D" id="1.20.58.410">
    <property type="entry name" value="Release factor"/>
    <property type="match status" value="1"/>
</dbReference>
<dbReference type="Gene3D" id="3.30.160.20">
    <property type="match status" value="1"/>
</dbReference>
<dbReference type="FunFam" id="3.30.160.20:FF:000010">
    <property type="entry name" value="Peptide chain release factor 2"/>
    <property type="match status" value="1"/>
</dbReference>
<dbReference type="InterPro" id="IPR005139">
    <property type="entry name" value="PCRF"/>
</dbReference>
<dbReference type="Pfam" id="PF03462">
    <property type="entry name" value="PCRF"/>
    <property type="match status" value="1"/>
</dbReference>
<keyword evidence="4 6" id="KW-0488">Methylation</keyword>
<comment type="PTM">
    <text evidence="6">Methylated by PrmC. Methylation increases the termination efficiency of RF2.</text>
</comment>
<comment type="function">
    <text evidence="1 6">Peptide chain release factor 2 directs the termination of translation in response to the peptide chain termination codons UGA and UAA.</text>
</comment>
<dbReference type="SUPFAM" id="SSF75620">
    <property type="entry name" value="Release factor"/>
    <property type="match status" value="1"/>
</dbReference>
<sequence length="366" mass="41586">MFKADDYRLRLKALSETLAEAKYALDIDNIGKKLEELKIEQEKPEVWNDLEKSKHIGREISVIEGKIAAYNKGESALKDAQAFVDLIEEADDESLIPELEKMINSAEEDIEEMRIKALLKGKYDANNAILSLHAGAGGTEACDWTQMLYRMYQRYCEKTGFRVTEIDREDGDEAGIKSVSFKVEGENAYGFLKAEKGVHRLVRISPFDSNKRRHTSFASLEVMPEVDDEGEVEIRDEDIRIDVYRSSGAGGQKVNKTETAIRITHFPTGIVVTCQNERSQLQNKAMAFQYLRAKLIERQIAEREAADAELKGEIKKIEWGSQIRSYVFCPYTLVKDHRTGYEMTDIQAVMDGDIQGFIIDYLKKAG</sequence>
<comment type="subcellular location">
    <subcellularLocation>
        <location evidence="6">Cytoplasm</location>
    </subcellularLocation>
</comment>
<evidence type="ECO:0000256" key="3">
    <source>
        <dbReference type="ARBA" id="ARBA00019192"/>
    </source>
</evidence>
<protein>
    <recommendedName>
        <fullName evidence="3 6">Peptide chain release factor 2</fullName>
        <shortName evidence="6">RF-2</shortName>
    </recommendedName>
</protein>
<keyword evidence="5 6" id="KW-0648">Protein biosynthesis</keyword>
<dbReference type="NCBIfam" id="TIGR00020">
    <property type="entry name" value="prfB"/>
    <property type="match status" value="1"/>
</dbReference>
<evidence type="ECO:0000256" key="5">
    <source>
        <dbReference type="ARBA" id="ARBA00022917"/>
    </source>
</evidence>
<evidence type="ECO:0000313" key="9">
    <source>
        <dbReference type="Proteomes" id="UP000824179"/>
    </source>
</evidence>
<evidence type="ECO:0000313" key="8">
    <source>
        <dbReference type="EMBL" id="HIR38815.1"/>
    </source>
</evidence>
<dbReference type="Pfam" id="PF00472">
    <property type="entry name" value="RF-1"/>
    <property type="match status" value="1"/>
</dbReference>
<dbReference type="GO" id="GO:0016149">
    <property type="term" value="F:translation release factor activity, codon specific"/>
    <property type="evidence" value="ECO:0007669"/>
    <property type="project" value="UniProtKB-UniRule"/>
</dbReference>
<evidence type="ECO:0000259" key="7">
    <source>
        <dbReference type="SMART" id="SM00937"/>
    </source>
</evidence>
<evidence type="ECO:0000256" key="2">
    <source>
        <dbReference type="ARBA" id="ARBA00010835"/>
    </source>
</evidence>
<comment type="caution">
    <text evidence="8">The sequence shown here is derived from an EMBL/GenBank/DDBJ whole genome shotgun (WGS) entry which is preliminary data.</text>
</comment>
<evidence type="ECO:0000256" key="4">
    <source>
        <dbReference type="ARBA" id="ARBA00022481"/>
    </source>
</evidence>
<gene>
    <name evidence="6 8" type="primary">prfB</name>
    <name evidence="8" type="ORF">IAB90_00375</name>
</gene>
<reference evidence="8" key="2">
    <citation type="journal article" date="2021" name="PeerJ">
        <title>Extensive microbial diversity within the chicken gut microbiome revealed by metagenomics and culture.</title>
        <authorList>
            <person name="Gilroy R."/>
            <person name="Ravi A."/>
            <person name="Getino M."/>
            <person name="Pursley I."/>
            <person name="Horton D.L."/>
            <person name="Alikhan N.F."/>
            <person name="Baker D."/>
            <person name="Gharbi K."/>
            <person name="Hall N."/>
            <person name="Watson M."/>
            <person name="Adriaenssens E.M."/>
            <person name="Foster-Nyarko E."/>
            <person name="Jarju S."/>
            <person name="Secka A."/>
            <person name="Antonio M."/>
            <person name="Oren A."/>
            <person name="Chaudhuri R.R."/>
            <person name="La Ragione R."/>
            <person name="Hildebrand F."/>
            <person name="Pallen M.J."/>
        </authorList>
    </citation>
    <scope>NUCLEOTIDE SEQUENCE</scope>
    <source>
        <strain evidence="8">ChiW25-3613</strain>
    </source>
</reference>
<dbReference type="Proteomes" id="UP000824179">
    <property type="component" value="Unassembled WGS sequence"/>
</dbReference>
<organism evidence="8 9">
    <name type="scientific">Candidatus Coproplasma stercoripullorum</name>
    <dbReference type="NCBI Taxonomy" id="2840751"/>
    <lineage>
        <taxon>Bacteria</taxon>
        <taxon>Bacillati</taxon>
        <taxon>Bacillota</taxon>
        <taxon>Clostridia</taxon>
        <taxon>Eubacteriales</taxon>
        <taxon>Candidatus Coproplasma</taxon>
    </lineage>
</organism>
<feature type="modified residue" description="N5-methylglutamine" evidence="6">
    <location>
        <position position="252"/>
    </location>
</feature>
<comment type="similarity">
    <text evidence="2 6">Belongs to the prokaryotic/mitochondrial release factor family.</text>
</comment>
<dbReference type="SMART" id="SM00937">
    <property type="entry name" value="PCRF"/>
    <property type="match status" value="1"/>
</dbReference>
<dbReference type="InterPro" id="IPR000352">
    <property type="entry name" value="Pep_chain_release_fac_I"/>
</dbReference>
<dbReference type="EMBL" id="DVHB01000006">
    <property type="protein sequence ID" value="HIR38815.1"/>
    <property type="molecule type" value="Genomic_DNA"/>
</dbReference>
<reference evidence="8" key="1">
    <citation type="submission" date="2020-10" db="EMBL/GenBank/DDBJ databases">
        <authorList>
            <person name="Gilroy R."/>
        </authorList>
    </citation>
    <scope>NUCLEOTIDE SEQUENCE</scope>
    <source>
        <strain evidence="8">ChiW25-3613</strain>
    </source>
</reference>
<proteinExistence type="inferred from homology"/>
<dbReference type="GO" id="GO:0005737">
    <property type="term" value="C:cytoplasm"/>
    <property type="evidence" value="ECO:0007669"/>
    <property type="project" value="UniProtKB-SubCell"/>
</dbReference>
<dbReference type="InterPro" id="IPR045853">
    <property type="entry name" value="Pep_chain_release_fac_I_sf"/>
</dbReference>
<dbReference type="PANTHER" id="PTHR43116">
    <property type="entry name" value="PEPTIDE CHAIN RELEASE FACTOR 2"/>
    <property type="match status" value="1"/>
</dbReference>
<name>A0A9D1AEY3_9FIRM</name>
<dbReference type="AlphaFoldDB" id="A0A9D1AEY3"/>
<feature type="domain" description="Peptide chain release factor" evidence="7">
    <location>
        <begin position="85"/>
        <end position="195"/>
    </location>
</feature>
<dbReference type="Gene3D" id="3.30.70.1660">
    <property type="match status" value="1"/>
</dbReference>
<dbReference type="PANTHER" id="PTHR43116:SF3">
    <property type="entry name" value="CLASS I PEPTIDE CHAIN RELEASE FACTOR"/>
    <property type="match status" value="1"/>
</dbReference>
<keyword evidence="6" id="KW-0963">Cytoplasm</keyword>